<feature type="region of interest" description="Disordered" evidence="1">
    <location>
        <begin position="1"/>
        <end position="192"/>
    </location>
</feature>
<feature type="non-terminal residue" evidence="3">
    <location>
        <position position="223"/>
    </location>
</feature>
<evidence type="ECO:0000256" key="1">
    <source>
        <dbReference type="SAM" id="MobiDB-lite"/>
    </source>
</evidence>
<sequence>MADEQKQTTEELNDSQVGLLAADAEETKDETPDLREKTLNSQGEEEVELQEKPSTPAEGEKEGEEKKENENESDESKKEEPKDKTKQQLKEEEKAKKAAEKKAKEEEKKQKKEEEKKKEALKKEEEKKRKEEEKKAKEEAKKAAKEAKLEKKAAAETEATPEGEAEEGAEAVTKQPRKFQKPAILTVQRDDDRDTRHVNDVVKVNCDESSRTRMVFRLAAETE</sequence>
<gene>
    <name evidence="3" type="primary">LOC106819327</name>
</gene>
<name>A0ABM1F4U0_PRICU</name>
<dbReference type="GeneID" id="106819327"/>
<feature type="compositionally biased region" description="Acidic residues" evidence="1">
    <location>
        <begin position="159"/>
        <end position="169"/>
    </location>
</feature>
<dbReference type="Proteomes" id="UP000695022">
    <property type="component" value="Unplaced"/>
</dbReference>
<keyword evidence="2" id="KW-1185">Reference proteome</keyword>
<evidence type="ECO:0000313" key="2">
    <source>
        <dbReference type="Proteomes" id="UP000695022"/>
    </source>
</evidence>
<dbReference type="RefSeq" id="XP_014679461.1">
    <property type="nucleotide sequence ID" value="XM_014823975.1"/>
</dbReference>
<evidence type="ECO:0000313" key="3">
    <source>
        <dbReference type="RefSeq" id="XP_014679461.1"/>
    </source>
</evidence>
<reference evidence="3" key="1">
    <citation type="submission" date="2025-08" db="UniProtKB">
        <authorList>
            <consortium name="RefSeq"/>
        </authorList>
    </citation>
    <scope>IDENTIFICATION</scope>
</reference>
<accession>A0ABM1F4U0</accession>
<protein>
    <submittedName>
        <fullName evidence="3">Nucleolar protein 58-like</fullName>
    </submittedName>
</protein>
<proteinExistence type="predicted"/>
<feature type="compositionally biased region" description="Basic and acidic residues" evidence="1">
    <location>
        <begin position="58"/>
        <end position="155"/>
    </location>
</feature>
<organism evidence="2 3">
    <name type="scientific">Priapulus caudatus</name>
    <name type="common">Priapulid worm</name>
    <dbReference type="NCBI Taxonomy" id="37621"/>
    <lineage>
        <taxon>Eukaryota</taxon>
        <taxon>Metazoa</taxon>
        <taxon>Ecdysozoa</taxon>
        <taxon>Scalidophora</taxon>
        <taxon>Priapulida</taxon>
        <taxon>Priapulimorpha</taxon>
        <taxon>Priapulimorphida</taxon>
        <taxon>Priapulidae</taxon>
        <taxon>Priapulus</taxon>
    </lineage>
</organism>
<feature type="compositionally biased region" description="Basic and acidic residues" evidence="1">
    <location>
        <begin position="29"/>
        <end position="38"/>
    </location>
</feature>